<keyword evidence="7" id="KW-0869">Chloride channel</keyword>
<dbReference type="SUPFAM" id="SSF81340">
    <property type="entry name" value="Clc chloride channel"/>
    <property type="match status" value="1"/>
</dbReference>
<dbReference type="AlphaFoldDB" id="A0A1W1DF50"/>
<dbReference type="InterPro" id="IPR014743">
    <property type="entry name" value="Cl-channel_core"/>
</dbReference>
<keyword evidence="8" id="KW-0868">Chloride</keyword>
<dbReference type="GO" id="GO:0034707">
    <property type="term" value="C:chloride channel complex"/>
    <property type="evidence" value="ECO:0007669"/>
    <property type="project" value="UniProtKB-KW"/>
</dbReference>
<comment type="subcellular location">
    <subcellularLocation>
        <location evidence="1">Membrane</location>
        <topology evidence="1">Multi-pass membrane protein</topology>
    </subcellularLocation>
</comment>
<keyword evidence="9" id="KW-0407">Ion channel</keyword>
<dbReference type="GO" id="GO:0005254">
    <property type="term" value="F:chloride channel activity"/>
    <property type="evidence" value="ECO:0007669"/>
    <property type="project" value="UniProtKB-KW"/>
</dbReference>
<feature type="transmembrane region" description="Helical" evidence="10">
    <location>
        <begin position="88"/>
        <end position="105"/>
    </location>
</feature>
<dbReference type="Pfam" id="PF00654">
    <property type="entry name" value="Voltage_CLC"/>
    <property type="match status" value="1"/>
</dbReference>
<name>A0A1W1DF50_9ZZZZ</name>
<evidence type="ECO:0000256" key="2">
    <source>
        <dbReference type="ARBA" id="ARBA00022448"/>
    </source>
</evidence>
<evidence type="ECO:0000256" key="7">
    <source>
        <dbReference type="ARBA" id="ARBA00023173"/>
    </source>
</evidence>
<dbReference type="InterPro" id="IPR050368">
    <property type="entry name" value="ClC-type_chloride_channel"/>
</dbReference>
<keyword evidence="6 10" id="KW-0472">Membrane</keyword>
<keyword evidence="2" id="KW-0813">Transport</keyword>
<proteinExistence type="predicted"/>
<evidence type="ECO:0000256" key="4">
    <source>
        <dbReference type="ARBA" id="ARBA00022989"/>
    </source>
</evidence>
<evidence type="ECO:0000256" key="6">
    <source>
        <dbReference type="ARBA" id="ARBA00023136"/>
    </source>
</evidence>
<dbReference type="PRINTS" id="PR00762">
    <property type="entry name" value="CLCHANNEL"/>
</dbReference>
<evidence type="ECO:0000256" key="3">
    <source>
        <dbReference type="ARBA" id="ARBA00022692"/>
    </source>
</evidence>
<dbReference type="InterPro" id="IPR001807">
    <property type="entry name" value="ClC"/>
</dbReference>
<evidence type="ECO:0000256" key="5">
    <source>
        <dbReference type="ARBA" id="ARBA00023065"/>
    </source>
</evidence>
<evidence type="ECO:0000256" key="1">
    <source>
        <dbReference type="ARBA" id="ARBA00004141"/>
    </source>
</evidence>
<evidence type="ECO:0000256" key="8">
    <source>
        <dbReference type="ARBA" id="ARBA00023214"/>
    </source>
</evidence>
<protein>
    <submittedName>
        <fullName evidence="11">Chloride channel protein</fullName>
    </submittedName>
</protein>
<evidence type="ECO:0000256" key="10">
    <source>
        <dbReference type="SAM" id="Phobius"/>
    </source>
</evidence>
<dbReference type="Gene3D" id="1.10.3080.10">
    <property type="entry name" value="Clc chloride channel"/>
    <property type="match status" value="1"/>
</dbReference>
<organism evidence="11">
    <name type="scientific">hydrothermal vent metagenome</name>
    <dbReference type="NCBI Taxonomy" id="652676"/>
    <lineage>
        <taxon>unclassified sequences</taxon>
        <taxon>metagenomes</taxon>
        <taxon>ecological metagenomes</taxon>
    </lineage>
</organism>
<dbReference type="EMBL" id="FPHU01000003">
    <property type="protein sequence ID" value="SFV79824.1"/>
    <property type="molecule type" value="Genomic_DNA"/>
</dbReference>
<keyword evidence="4 10" id="KW-1133">Transmembrane helix</keyword>
<gene>
    <name evidence="11" type="ORF">MNB_SUP05-13-613</name>
</gene>
<reference evidence="11" key="1">
    <citation type="submission" date="2016-10" db="EMBL/GenBank/DDBJ databases">
        <authorList>
            <person name="de Groot N.N."/>
        </authorList>
    </citation>
    <scope>NUCLEOTIDE SEQUENCE</scope>
</reference>
<keyword evidence="5" id="KW-0406">Ion transport</keyword>
<dbReference type="PANTHER" id="PTHR43427">
    <property type="entry name" value="CHLORIDE CHANNEL PROTEIN CLC-E"/>
    <property type="match status" value="1"/>
</dbReference>
<feature type="transmembrane region" description="Helical" evidence="10">
    <location>
        <begin position="16"/>
        <end position="36"/>
    </location>
</feature>
<keyword evidence="3 10" id="KW-0812">Transmembrane</keyword>
<evidence type="ECO:0000256" key="9">
    <source>
        <dbReference type="ARBA" id="ARBA00023303"/>
    </source>
</evidence>
<sequence>MLESKTLGLDFVAMKYFATLTSLASTIPGGLFMPSISIGAGIGSEAASFYTQIDTQVIIIMAMIAYLSAVIRAPLTSVFVILEMTATLNLLIPGLIVAFIANFISKQIFKQPIYEALADNYLKLTEK</sequence>
<dbReference type="PANTHER" id="PTHR43427:SF6">
    <property type="entry name" value="CHLORIDE CHANNEL PROTEIN CLC-E"/>
    <property type="match status" value="1"/>
</dbReference>
<evidence type="ECO:0000313" key="11">
    <source>
        <dbReference type="EMBL" id="SFV79824.1"/>
    </source>
</evidence>
<feature type="transmembrane region" description="Helical" evidence="10">
    <location>
        <begin position="57"/>
        <end position="82"/>
    </location>
</feature>
<accession>A0A1W1DF50</accession>